<evidence type="ECO:0000313" key="5">
    <source>
        <dbReference type="Proteomes" id="UP001228049"/>
    </source>
</evidence>
<dbReference type="InterPro" id="IPR016162">
    <property type="entry name" value="Ald_DH_N"/>
</dbReference>
<dbReference type="GO" id="GO:0009450">
    <property type="term" value="P:gamma-aminobutyric acid catabolic process"/>
    <property type="evidence" value="ECO:0007669"/>
    <property type="project" value="TreeGrafter"/>
</dbReference>
<name>A0AAD9B7V0_DISEL</name>
<keyword evidence="1" id="KW-0560">Oxidoreductase</keyword>
<feature type="compositionally biased region" description="Polar residues" evidence="2">
    <location>
        <begin position="321"/>
        <end position="330"/>
    </location>
</feature>
<dbReference type="InterPro" id="IPR016163">
    <property type="entry name" value="Ald_DH_C"/>
</dbReference>
<dbReference type="GO" id="GO:0004777">
    <property type="term" value="F:succinate-semialdehyde dehydrogenase (NAD+) activity"/>
    <property type="evidence" value="ECO:0007669"/>
    <property type="project" value="TreeGrafter"/>
</dbReference>
<organism evidence="4 5">
    <name type="scientific">Dissostichus eleginoides</name>
    <name type="common">Patagonian toothfish</name>
    <name type="synonym">Dissostichus amissus</name>
    <dbReference type="NCBI Taxonomy" id="100907"/>
    <lineage>
        <taxon>Eukaryota</taxon>
        <taxon>Metazoa</taxon>
        <taxon>Chordata</taxon>
        <taxon>Craniata</taxon>
        <taxon>Vertebrata</taxon>
        <taxon>Euteleostomi</taxon>
        <taxon>Actinopterygii</taxon>
        <taxon>Neopterygii</taxon>
        <taxon>Teleostei</taxon>
        <taxon>Neoteleostei</taxon>
        <taxon>Acanthomorphata</taxon>
        <taxon>Eupercaria</taxon>
        <taxon>Perciformes</taxon>
        <taxon>Notothenioidei</taxon>
        <taxon>Nototheniidae</taxon>
        <taxon>Dissostichus</taxon>
    </lineage>
</organism>
<protein>
    <submittedName>
        <fullName evidence="4">Aldehyde dehydrogenase family 16 member A1</fullName>
    </submittedName>
</protein>
<evidence type="ECO:0000256" key="1">
    <source>
        <dbReference type="ARBA" id="ARBA00023002"/>
    </source>
</evidence>
<reference evidence="4" key="1">
    <citation type="submission" date="2023-04" db="EMBL/GenBank/DDBJ databases">
        <title>Chromosome-level genome of Chaenocephalus aceratus.</title>
        <authorList>
            <person name="Park H."/>
        </authorList>
    </citation>
    <scope>NUCLEOTIDE SEQUENCE</scope>
    <source>
        <strain evidence="4">DE</strain>
        <tissue evidence="4">Muscle</tissue>
    </source>
</reference>
<dbReference type="Pfam" id="PF00171">
    <property type="entry name" value="Aldedh"/>
    <property type="match status" value="1"/>
</dbReference>
<evidence type="ECO:0000313" key="4">
    <source>
        <dbReference type="EMBL" id="KAK1877723.1"/>
    </source>
</evidence>
<keyword evidence="5" id="KW-1185">Reference proteome</keyword>
<dbReference type="InterPro" id="IPR015590">
    <property type="entry name" value="Aldehyde_DH_dom"/>
</dbReference>
<comment type="caution">
    <text evidence="4">The sequence shown here is derived from an EMBL/GenBank/DDBJ whole genome shotgun (WGS) entry which is preliminary data.</text>
</comment>
<evidence type="ECO:0000256" key="2">
    <source>
        <dbReference type="SAM" id="MobiDB-lite"/>
    </source>
</evidence>
<dbReference type="InterPro" id="IPR050740">
    <property type="entry name" value="Aldehyde_DH_Superfamily"/>
</dbReference>
<evidence type="ECO:0000259" key="3">
    <source>
        <dbReference type="Pfam" id="PF00171"/>
    </source>
</evidence>
<gene>
    <name evidence="4" type="ORF">KUDE01_003031</name>
</gene>
<dbReference type="InterPro" id="IPR016161">
    <property type="entry name" value="Ald_DH/histidinol_DH"/>
</dbReference>
<accession>A0AAD9B7V0</accession>
<dbReference type="Proteomes" id="UP001228049">
    <property type="component" value="Unassembled WGS sequence"/>
</dbReference>
<sequence>MAGSTKNTVHELFHSMESGPEGASSTNTAQAWLDHHSRSLGFFIDGKLVVPADRPSRSLTDCKDDEDVSVCSSSSVIGFKSWSELSCSQRAKVMLRMVGVLGQLLQFYSSWAQLRDALMPSWTPLDISMLDAAPNGSESERQLRHVQRKQQDGVLLCKATAGLGVSVSVSSLLGARCPFIVFESADIDSAVDSIVQNVFNERREVHWVLCVQESVQERLVSRLRLRMSGMKSLSLRSEEERRLVEAAVQEAEQQGATLVQSCSPPPSGAQYPPTVILGSAPSSPCVVAPPGTLLPLLTFRSNSEAVALDPSLPVSPHKESGSCTDGGQEVSSSHTLKLMVCTSSFVPPPLPPPSPRSSPLSMDYSQFGSAAPPTTIIPAESASWMKKSASARAQSLFSLAKGLEAKRRDLSASINTQTGLSLDKADEEVELSIARLNDWAAYCDKLQGGTPNPLLSMVTLLGAAISFGNAVILIPSEKNPLPALTFIQLTVALANHSVIKAIWYWGSAEGGQFLQHSCSSPLKTLLLSIQQKGGQRGRDWTHPSILEEMGRNAVQWKSVWIPTA</sequence>
<dbReference type="PANTHER" id="PTHR43353">
    <property type="entry name" value="SUCCINATE-SEMIALDEHYDE DEHYDROGENASE, MITOCHONDRIAL"/>
    <property type="match status" value="1"/>
</dbReference>
<feature type="region of interest" description="Disordered" evidence="2">
    <location>
        <begin position="310"/>
        <end position="330"/>
    </location>
</feature>
<dbReference type="EMBL" id="JASDAP010000027">
    <property type="protein sequence ID" value="KAK1877723.1"/>
    <property type="molecule type" value="Genomic_DNA"/>
</dbReference>
<proteinExistence type="predicted"/>
<dbReference type="Gene3D" id="3.40.309.10">
    <property type="entry name" value="Aldehyde Dehydrogenase, Chain A, domain 2"/>
    <property type="match status" value="1"/>
</dbReference>
<dbReference type="AlphaFoldDB" id="A0AAD9B7V0"/>
<feature type="domain" description="Aldehyde dehydrogenase" evidence="3">
    <location>
        <begin position="168"/>
        <end position="307"/>
    </location>
</feature>
<dbReference type="Gene3D" id="3.40.605.10">
    <property type="entry name" value="Aldehyde Dehydrogenase, Chain A, domain 1"/>
    <property type="match status" value="2"/>
</dbReference>
<dbReference type="SUPFAM" id="SSF53720">
    <property type="entry name" value="ALDH-like"/>
    <property type="match status" value="2"/>
</dbReference>
<dbReference type="PANTHER" id="PTHR43353:SF5">
    <property type="entry name" value="SUCCINATE-SEMIALDEHYDE DEHYDROGENASE, MITOCHONDRIAL"/>
    <property type="match status" value="1"/>
</dbReference>